<name>H5TP95_GORO1</name>
<dbReference type="GO" id="GO:0005829">
    <property type="term" value="C:cytosol"/>
    <property type="evidence" value="ECO:0007669"/>
    <property type="project" value="TreeGrafter"/>
</dbReference>
<dbReference type="Pfam" id="PF01042">
    <property type="entry name" value="Ribonuc_L-PSP"/>
    <property type="match status" value="1"/>
</dbReference>
<dbReference type="AlphaFoldDB" id="H5TP95"/>
<gene>
    <name evidence="2" type="ORF">GOOTI_153_00130</name>
</gene>
<dbReference type="Gene3D" id="3.30.1330.40">
    <property type="entry name" value="RutC-like"/>
    <property type="match status" value="1"/>
</dbReference>
<keyword evidence="3" id="KW-1185">Reference proteome</keyword>
<dbReference type="STRING" id="1108044.GOOTI_153_00130"/>
<proteinExistence type="inferred from homology"/>
<comment type="caution">
    <text evidence="2">The sequence shown here is derived from an EMBL/GenBank/DDBJ whole genome shotgun (WGS) entry which is preliminary data.</text>
</comment>
<dbReference type="PANTHER" id="PTHR11803">
    <property type="entry name" value="2-IMINOBUTANOATE/2-IMINOPROPANOATE DEAMINASE RIDA"/>
    <property type="match status" value="1"/>
</dbReference>
<evidence type="ECO:0000313" key="3">
    <source>
        <dbReference type="Proteomes" id="UP000005038"/>
    </source>
</evidence>
<sequence length="135" mass="14415">MTRVSSPTVDEPPRPNMFSNARVVRDQFFLSGMHAGTPHGPVGGDDAYAQAVEAFRRTKDLAEACGARVDDVVVLRIYLTDIADKAAVGKARSEFFSGDFPVSTLVEVSALVEPDLSVEVEAQGFLPLGSTSADQ</sequence>
<evidence type="ECO:0000256" key="1">
    <source>
        <dbReference type="ARBA" id="ARBA00010552"/>
    </source>
</evidence>
<dbReference type="PANTHER" id="PTHR11803:SF58">
    <property type="entry name" value="PROTEIN HMF1-RELATED"/>
    <property type="match status" value="1"/>
</dbReference>
<organism evidence="2 3">
    <name type="scientific">Gordonia otitidis (strain DSM 44809 / CCUG 52243 / JCM 12355 / NBRC 100426 / IFM 10032)</name>
    <dbReference type="NCBI Taxonomy" id="1108044"/>
    <lineage>
        <taxon>Bacteria</taxon>
        <taxon>Bacillati</taxon>
        <taxon>Actinomycetota</taxon>
        <taxon>Actinomycetes</taxon>
        <taxon>Mycobacteriales</taxon>
        <taxon>Gordoniaceae</taxon>
        <taxon>Gordonia</taxon>
    </lineage>
</organism>
<accession>H5TP95</accession>
<dbReference type="SUPFAM" id="SSF55298">
    <property type="entry name" value="YjgF-like"/>
    <property type="match status" value="1"/>
</dbReference>
<dbReference type="InterPro" id="IPR006175">
    <property type="entry name" value="YjgF/YER057c/UK114"/>
</dbReference>
<comment type="similarity">
    <text evidence="1">Belongs to the RutC family.</text>
</comment>
<dbReference type="RefSeq" id="WP_007239526.1">
    <property type="nucleotide sequence ID" value="NZ_BAFB01000153.1"/>
</dbReference>
<reference evidence="2" key="1">
    <citation type="submission" date="2012-02" db="EMBL/GenBank/DDBJ databases">
        <title>Whole genome shotgun sequence of Gordonia otitidis NBRC 100426.</title>
        <authorList>
            <person name="Yoshida I."/>
            <person name="Hosoyama A."/>
            <person name="Tsuchikane K."/>
            <person name="Katsumata H."/>
            <person name="Yamazaki S."/>
            <person name="Fujita N."/>
        </authorList>
    </citation>
    <scope>NUCLEOTIDE SEQUENCE [LARGE SCALE GENOMIC DNA]</scope>
    <source>
        <strain evidence="2">NBRC 100426</strain>
    </source>
</reference>
<evidence type="ECO:0000313" key="2">
    <source>
        <dbReference type="EMBL" id="GAB35303.1"/>
    </source>
</evidence>
<dbReference type="GO" id="GO:0019239">
    <property type="term" value="F:deaminase activity"/>
    <property type="evidence" value="ECO:0007669"/>
    <property type="project" value="TreeGrafter"/>
</dbReference>
<dbReference type="InterPro" id="IPR035959">
    <property type="entry name" value="RutC-like_sf"/>
</dbReference>
<dbReference type="OrthoDB" id="8684161at2"/>
<protein>
    <submittedName>
        <fullName evidence="2">Endoribonuclease</fullName>
    </submittedName>
</protein>
<dbReference type="EMBL" id="BAFB01000153">
    <property type="protein sequence ID" value="GAB35303.1"/>
    <property type="molecule type" value="Genomic_DNA"/>
</dbReference>
<dbReference type="Proteomes" id="UP000005038">
    <property type="component" value="Unassembled WGS sequence"/>
</dbReference>
<dbReference type="CDD" id="cd00448">
    <property type="entry name" value="YjgF_YER057c_UK114_family"/>
    <property type="match status" value="1"/>
</dbReference>